<dbReference type="RefSeq" id="WP_159552743.1">
    <property type="nucleotide sequence ID" value="NZ_CP035042.1"/>
</dbReference>
<reference evidence="1 2" key="1">
    <citation type="submission" date="2019-01" db="EMBL/GenBank/DDBJ databases">
        <title>Complete genome of a denitifying bacterium Halomons sp. BC-M4-5.</title>
        <authorList>
            <person name="Wang L."/>
            <person name="Shao Z."/>
        </authorList>
    </citation>
    <scope>NUCLEOTIDE SEQUENCE [LARGE SCALE GENOMIC DNA]</scope>
    <source>
        <strain evidence="1 2">BC-M4-5</strain>
    </source>
</reference>
<sequence>MEREQPVIAAVGHWLCLADTGEANQYLDDVADTVLTRYIVATPEWATYRKARRERVEALVQARLAMDRNDMDGSRPLWQPLEICEFVAGWVGVTIVSYNWQRDGWEQVWAQLGRIISELEDEAMAPVARVAREANRAMRDDLKNAA</sequence>
<dbReference type="KEGG" id="htx:EKK97_13945"/>
<evidence type="ECO:0000313" key="1">
    <source>
        <dbReference type="EMBL" id="QHC50467.1"/>
    </source>
</evidence>
<dbReference type="Proteomes" id="UP000464013">
    <property type="component" value="Chromosome"/>
</dbReference>
<dbReference type="AlphaFoldDB" id="A0A6I6SS31"/>
<organism evidence="1 2">
    <name type="scientific">Billgrantia tianxiuensis</name>
    <dbReference type="NCBI Taxonomy" id="2497861"/>
    <lineage>
        <taxon>Bacteria</taxon>
        <taxon>Pseudomonadati</taxon>
        <taxon>Pseudomonadota</taxon>
        <taxon>Gammaproteobacteria</taxon>
        <taxon>Oceanospirillales</taxon>
        <taxon>Halomonadaceae</taxon>
        <taxon>Billgrantia</taxon>
    </lineage>
</organism>
<dbReference type="OrthoDB" id="6165466at2"/>
<proteinExistence type="predicted"/>
<evidence type="ECO:0000313" key="2">
    <source>
        <dbReference type="Proteomes" id="UP000464013"/>
    </source>
</evidence>
<protein>
    <submittedName>
        <fullName evidence="1">Uncharacterized protein</fullName>
    </submittedName>
</protein>
<dbReference type="EMBL" id="CP035042">
    <property type="protein sequence ID" value="QHC50467.1"/>
    <property type="molecule type" value="Genomic_DNA"/>
</dbReference>
<gene>
    <name evidence="1" type="ORF">EKK97_13945</name>
</gene>
<name>A0A6I6SS31_9GAMM</name>
<accession>A0A6I6SS31</accession>
<keyword evidence="2" id="KW-1185">Reference proteome</keyword>